<name>A0A7V8RGG6_9SPHN</name>
<feature type="compositionally biased region" description="Low complexity" evidence="1">
    <location>
        <begin position="42"/>
        <end position="51"/>
    </location>
</feature>
<proteinExistence type="predicted"/>
<feature type="compositionally biased region" description="Basic and acidic residues" evidence="1">
    <location>
        <begin position="62"/>
        <end position="79"/>
    </location>
</feature>
<dbReference type="Proteomes" id="UP000589292">
    <property type="component" value="Unassembled WGS sequence"/>
</dbReference>
<evidence type="ECO:0008006" key="5">
    <source>
        <dbReference type="Google" id="ProtNLM"/>
    </source>
</evidence>
<organism evidence="3 4">
    <name type="scientific">Sphingomonas ursincola</name>
    <dbReference type="NCBI Taxonomy" id="56361"/>
    <lineage>
        <taxon>Bacteria</taxon>
        <taxon>Pseudomonadati</taxon>
        <taxon>Pseudomonadota</taxon>
        <taxon>Alphaproteobacteria</taxon>
        <taxon>Sphingomonadales</taxon>
        <taxon>Sphingomonadaceae</taxon>
        <taxon>Sphingomonas</taxon>
    </lineage>
</organism>
<feature type="region of interest" description="Disordered" evidence="1">
    <location>
        <begin position="37"/>
        <end position="86"/>
    </location>
</feature>
<accession>A0A7V8RGG6</accession>
<evidence type="ECO:0000313" key="3">
    <source>
        <dbReference type="EMBL" id="MBA1375825.1"/>
    </source>
</evidence>
<comment type="caution">
    <text evidence="3">The sequence shown here is derived from an EMBL/GenBank/DDBJ whole genome shotgun (WGS) entry which is preliminary data.</text>
</comment>
<dbReference type="EMBL" id="VDES01000003">
    <property type="protein sequence ID" value="MBA1375825.1"/>
    <property type="molecule type" value="Genomic_DNA"/>
</dbReference>
<evidence type="ECO:0000313" key="4">
    <source>
        <dbReference type="Proteomes" id="UP000589292"/>
    </source>
</evidence>
<protein>
    <recommendedName>
        <fullName evidence="5">Argininosuccinate lyase</fullName>
    </recommendedName>
</protein>
<keyword evidence="2" id="KW-0732">Signal</keyword>
<sequence>MTMPRTATLIAAAALTALVALPGCGSRQKLTAVKGMKPVPPAYGAVGAAGPNELLEPSTQSRPERNVELRRKSEARVDDPFDLPPE</sequence>
<gene>
    <name evidence="3" type="ORF">FG486_15890</name>
</gene>
<keyword evidence="4" id="KW-1185">Reference proteome</keyword>
<reference evidence="3 4" key="1">
    <citation type="journal article" date="1994" name="Int. J. Syst. Bacteriol.">
        <title>Phylogenetic positions of novel aerobic, bacteriochlorophyll a-containing bacteria and description of Roseococcus thiosulfatophilus gen. nov., sp. nov., Erythromicrobium ramosum gen. nov., sp. nov., and Erythrobacter litoralis sp. nov.</title>
        <authorList>
            <person name="Yurkov V."/>
            <person name="Stackebrandt E."/>
            <person name="Holmes A."/>
            <person name="Fuerst J.A."/>
            <person name="Hugenholtz P."/>
            <person name="Golecki J."/>
            <person name="Gad'on N."/>
            <person name="Gorlenko V.M."/>
            <person name="Kompantseva E.I."/>
            <person name="Drews G."/>
        </authorList>
    </citation>
    <scope>NUCLEOTIDE SEQUENCE [LARGE SCALE GENOMIC DNA]</scope>
    <source>
        <strain evidence="3 4">KR-99</strain>
    </source>
</reference>
<evidence type="ECO:0000256" key="2">
    <source>
        <dbReference type="SAM" id="SignalP"/>
    </source>
</evidence>
<dbReference type="AlphaFoldDB" id="A0A7V8RGG6"/>
<feature type="chain" id="PRO_5031279327" description="Argininosuccinate lyase" evidence="2">
    <location>
        <begin position="23"/>
        <end position="86"/>
    </location>
</feature>
<evidence type="ECO:0000256" key="1">
    <source>
        <dbReference type="SAM" id="MobiDB-lite"/>
    </source>
</evidence>
<feature type="signal peptide" evidence="2">
    <location>
        <begin position="1"/>
        <end position="22"/>
    </location>
</feature>